<comment type="similarity">
    <text evidence="1">Belongs to the UPF0390 family.</text>
</comment>
<evidence type="ECO:0000256" key="1">
    <source>
        <dbReference type="ARBA" id="ARBA00006802"/>
    </source>
</evidence>
<feature type="region of interest" description="Disordered" evidence="2">
    <location>
        <begin position="1"/>
        <end position="41"/>
    </location>
</feature>
<dbReference type="PANTHER" id="PTHR16967">
    <property type="entry name" value="LEYDIG CELL TUMOR 10 KDA PROTEIN HOMOLOG"/>
    <property type="match status" value="1"/>
</dbReference>
<proteinExistence type="inferred from homology"/>
<dbReference type="RefSeq" id="XP_019623399.1">
    <property type="nucleotide sequence ID" value="XM_019767840.1"/>
</dbReference>
<protein>
    <submittedName>
        <fullName evidence="4">UPF0390 protein zgc136864-like</fullName>
    </submittedName>
</protein>
<name>A0A6P4YNZ5_BRABE</name>
<dbReference type="PANTHER" id="PTHR16967:SF1">
    <property type="entry name" value="LEYDIG CELL TUMOR 10 KDA PROTEIN HOMOLOG"/>
    <property type="match status" value="1"/>
</dbReference>
<dbReference type="KEGG" id="bbel:109469334"/>
<keyword evidence="3" id="KW-1185">Reference proteome</keyword>
<dbReference type="InterPro" id="IPR019034">
    <property type="entry name" value="UPF0390"/>
</dbReference>
<evidence type="ECO:0000256" key="2">
    <source>
        <dbReference type="SAM" id="MobiDB-lite"/>
    </source>
</evidence>
<dbReference type="OrthoDB" id="5239630at2759"/>
<evidence type="ECO:0000313" key="3">
    <source>
        <dbReference type="Proteomes" id="UP000515135"/>
    </source>
</evidence>
<feature type="region of interest" description="Disordered" evidence="2">
    <location>
        <begin position="62"/>
        <end position="94"/>
    </location>
</feature>
<accession>A0A6P4YNZ5</accession>
<feature type="compositionally biased region" description="Basic residues" evidence="2">
    <location>
        <begin position="1"/>
        <end position="10"/>
    </location>
</feature>
<dbReference type="AlphaFoldDB" id="A0A6P4YNZ5"/>
<reference evidence="4" key="1">
    <citation type="submission" date="2025-08" db="UniProtKB">
        <authorList>
            <consortium name="RefSeq"/>
        </authorList>
    </citation>
    <scope>IDENTIFICATION</scope>
    <source>
        <tissue evidence="4">Gonad</tissue>
    </source>
</reference>
<gene>
    <name evidence="4" type="primary">LOC109469334</name>
</gene>
<organism evidence="3 4">
    <name type="scientific">Branchiostoma belcheri</name>
    <name type="common">Amphioxus</name>
    <dbReference type="NCBI Taxonomy" id="7741"/>
    <lineage>
        <taxon>Eukaryota</taxon>
        <taxon>Metazoa</taxon>
        <taxon>Chordata</taxon>
        <taxon>Cephalochordata</taxon>
        <taxon>Leptocardii</taxon>
        <taxon>Amphioxiformes</taxon>
        <taxon>Branchiostomatidae</taxon>
        <taxon>Branchiostoma</taxon>
    </lineage>
</organism>
<dbReference type="Pfam" id="PF09495">
    <property type="entry name" value="DUF2462"/>
    <property type="match status" value="1"/>
</dbReference>
<dbReference type="Proteomes" id="UP000515135">
    <property type="component" value="Unplaced"/>
</dbReference>
<feature type="compositionally biased region" description="Basic residues" evidence="2">
    <location>
        <begin position="17"/>
        <end position="41"/>
    </location>
</feature>
<dbReference type="GeneID" id="109469334"/>
<sequence>MAQGKLKVKTKLPAGAKKQKQRPKKPLGLKKGTRQIAPKKNKIVQAVKLQKGLEKELRMNIEQEMSSRASQEGKPFTVAGLSQDSSSKDSNKKK</sequence>
<evidence type="ECO:0000313" key="4">
    <source>
        <dbReference type="RefSeq" id="XP_019623399.1"/>
    </source>
</evidence>